<evidence type="ECO:0000256" key="2">
    <source>
        <dbReference type="ARBA" id="ARBA00012551"/>
    </source>
</evidence>
<dbReference type="Gene3D" id="2.40.50.140">
    <property type="entry name" value="Nucleic acid-binding proteins"/>
    <property type="match status" value="1"/>
</dbReference>
<dbReference type="PROSITE" id="PS50818">
    <property type="entry name" value="INTEIN_C_TER"/>
    <property type="match status" value="2"/>
</dbReference>
<keyword evidence="5" id="KW-0378">Hydrolase</keyword>
<dbReference type="InterPro" id="IPR048907">
    <property type="entry name" value="WHD_MCM_arc"/>
</dbReference>
<dbReference type="FunFam" id="3.40.50.300:FF:003812">
    <property type="entry name" value="MCM / cell division control protein 21"/>
    <property type="match status" value="1"/>
</dbReference>
<dbReference type="InterPro" id="IPR006142">
    <property type="entry name" value="INTEIN"/>
</dbReference>
<dbReference type="PROSITE" id="PS00847">
    <property type="entry name" value="MCM_1"/>
    <property type="match status" value="1"/>
</dbReference>
<dbReference type="InterPro" id="IPR036388">
    <property type="entry name" value="WH-like_DNA-bd_sf"/>
</dbReference>
<dbReference type="GO" id="GO:0003677">
    <property type="term" value="F:DNA binding"/>
    <property type="evidence" value="ECO:0007669"/>
    <property type="project" value="UniProtKB-KW"/>
</dbReference>
<dbReference type="SMART" id="SM00305">
    <property type="entry name" value="HintC"/>
    <property type="match status" value="2"/>
</dbReference>
<dbReference type="CDD" id="cd00081">
    <property type="entry name" value="Hint"/>
    <property type="match status" value="3"/>
</dbReference>
<evidence type="ECO:0000256" key="9">
    <source>
        <dbReference type="ARBA" id="ARBA00023000"/>
    </source>
</evidence>
<keyword evidence="6" id="KW-0347">Helicase</keyword>
<dbReference type="Gene3D" id="3.10.28.10">
    <property type="entry name" value="Homing endonucleases"/>
    <property type="match status" value="2"/>
</dbReference>
<dbReference type="Pfam" id="PF14890">
    <property type="entry name" value="Intein_splicing"/>
    <property type="match status" value="2"/>
</dbReference>
<dbReference type="PROSITE" id="PS50943">
    <property type="entry name" value="HTH_CROC1"/>
    <property type="match status" value="1"/>
</dbReference>
<keyword evidence="8" id="KW-0067">ATP-binding</keyword>
<evidence type="ECO:0000256" key="7">
    <source>
        <dbReference type="ARBA" id="ARBA00022813"/>
    </source>
</evidence>
<dbReference type="InterPro" id="IPR004042">
    <property type="entry name" value="Intein_endonuc_central"/>
</dbReference>
<evidence type="ECO:0000256" key="6">
    <source>
        <dbReference type="ARBA" id="ARBA00022806"/>
    </source>
</evidence>
<dbReference type="InterPro" id="IPR018525">
    <property type="entry name" value="MCM_CS"/>
</dbReference>
<dbReference type="Pfam" id="PF17855">
    <property type="entry name" value="MCM_lid"/>
    <property type="match status" value="1"/>
</dbReference>
<dbReference type="GO" id="GO:0004519">
    <property type="term" value="F:endonuclease activity"/>
    <property type="evidence" value="ECO:0007669"/>
    <property type="project" value="UniProtKB-KW"/>
</dbReference>
<dbReference type="InterPro" id="IPR027434">
    <property type="entry name" value="Homing_endonucl"/>
</dbReference>
<evidence type="ECO:0000256" key="5">
    <source>
        <dbReference type="ARBA" id="ARBA00022801"/>
    </source>
</evidence>
<dbReference type="PROSITE" id="PS50051">
    <property type="entry name" value="MCM_2"/>
    <property type="match status" value="2"/>
</dbReference>
<keyword evidence="3" id="KW-0235">DNA replication</keyword>
<dbReference type="Pfam" id="PF21120">
    <property type="entry name" value="WHD_MCM_arc"/>
    <property type="match status" value="1"/>
</dbReference>
<protein>
    <recommendedName>
        <fullName evidence="2">DNA helicase</fullName>
        <ecNumber evidence="2">3.6.4.12</ecNumber>
    </recommendedName>
</protein>
<evidence type="ECO:0000256" key="3">
    <source>
        <dbReference type="ARBA" id="ARBA00022705"/>
    </source>
</evidence>
<feature type="domain" description="DOD-type homing endonuclease" evidence="12">
    <location>
        <begin position="1078"/>
        <end position="1220"/>
    </location>
</feature>
<dbReference type="GO" id="GO:0005524">
    <property type="term" value="F:ATP binding"/>
    <property type="evidence" value="ECO:0007669"/>
    <property type="project" value="UniProtKB-KW"/>
</dbReference>
<evidence type="ECO:0000256" key="1">
    <source>
        <dbReference type="ARBA" id="ARBA00008010"/>
    </source>
</evidence>
<dbReference type="SUPFAM" id="SSF52540">
    <property type="entry name" value="P-loop containing nucleoside triphosphate hydrolases"/>
    <property type="match status" value="2"/>
</dbReference>
<dbReference type="SUPFAM" id="SSF51294">
    <property type="entry name" value="Hedgehog/intein (Hint) domain"/>
    <property type="match status" value="2"/>
</dbReference>
<organism evidence="14 15">
    <name type="scientific">Halorubrum glutamatedens</name>
    <dbReference type="NCBI Taxonomy" id="2707018"/>
    <lineage>
        <taxon>Archaea</taxon>
        <taxon>Methanobacteriati</taxon>
        <taxon>Methanobacteriota</taxon>
        <taxon>Stenosarchaea group</taxon>
        <taxon>Halobacteria</taxon>
        <taxon>Halobacteriales</taxon>
        <taxon>Haloferacaceae</taxon>
        <taxon>Halorubrum</taxon>
    </lineage>
</organism>
<dbReference type="Gene3D" id="3.40.50.300">
    <property type="entry name" value="P-loop containing nucleotide triphosphate hydrolases"/>
    <property type="match status" value="2"/>
</dbReference>
<sequence length="1870" mass="206880">MAQAGNQDLTERFIQFYRNYYREEIGSLAQKYPNEQRSLYVEYDDLFQFDRDLAEDFLTKPDQMREYAEEALRLYDLPADVSLGRAHVRLRNLPENIDIREIRVHDDHIGKLVSVQGIVRKATDVRPKVTEAAFECQRCGTMTYIPQSDGGFQEPHECQGCERQGPFRVNFDQSEFIDSQKLRIQESPEGLRGGETPQSLDVDIVDDITGEVSPGDHVTCVGVLHIEQVEQGNEKSAIFDLYMDGVSIAIEDEEFEDMDITDADRREIIELSNRDDIYDAMVDSIAPAIYGYEEEKLAMILQLFSGVTKHLPDGSRIRGDLHMLLIGDPGTGKSQMISYVENIAPRSVYTSGKGSSAAGLCVTGDTKIHTADGFVPIRDLVSEHHPRPVATETSVEADHDLYTFDRKTGTVELARSSHVWRMPEKPCRRIETAHGKDLEASINTPVLVCNGDGIEWREISDVDAGDHVAVPKYADVERTSPSVREYVEFTKEKIKPTTESIEFLRTRLREEFETLRDAAAELDLTEDFVYDTLSNRHVPLEKLDTVLNAIDADIDDIDVERAMLRHGESVAIPGAFDADLMYLIGLVFGDGDVMVSRRGGNRGHVRISNSDEELLEHAADVIEAKFDKSVDIEYQDDRVPCIRLHSATVARFFSNVGVESPKDDVSLDPRLTTAEHTDAFLQGLFDADGSVCGRNDGGSSVQFSTVCRDLAEQVQLMLETYGIRSRTRERDRRGTYERADGHEIRSTSIQTHLAIYGKELDAFADRIGFRSVAKSTALDKVVRDSPRRGEHLPIGDVLARTDGGAGPYWQNLNRGDDPSRERALSIVDELDLGDVGSTVAEVAEADLVWDEVVAAGNTGEKEVFDLTVPDTHNFLGNGLVTHNTAAAVRDDFGDGQQWSLEAGALVLADKGIAAVDELDKMDCVTGDTLVTLADGRVERIDELVRKAAEDGEIEDLSNGRRIRDVDLDVWSMDDDGRLVERPVCSVHEYDAPSELTRVTMETGESLTATADHPFFVLDDGERVEREAAALDDGDWVYVPREIPTKATDGGGAVAAAGGDAGGASAAADGGIDDTMASVLGYLSGDGNVYYDRDEGVYGVRFTNTDEELLADFERAAQGAFGTEPARPPSEKRDGGVETVRVHGKRHADAVLDAGMNLGRYDGKCFPTAVSTGNRVAKAAFVRALADSEGHVDESVGNVRVASASRDLLRGTRNLLLQFGVSSQMQRRARDDGRDVYYLTVTDADSLAAFRRLIGFTATRKAEALDRIVDSADGDRTILDVIPEVDDVLERCRDSLRLYQSECGLNAGTYHDFENGTANLSLHRAERVLSAFEDRLEAAIEDRRVLDGEPTWKTLGEIRDRYHVAQSELAEGTALSQQQISREWGESDDVRRTVADRLRDVLAAVAETDLDGLRAFVRGDVKWRRVESVETIPPESTEHRREVLRQRLADVIGGPVETVERRARDLLEGGPVGKTRDELAAALDEYGVSQADVASLLGVDQATISRWLSGTVETDRLADLREAVLSEVETVEKELRSILARIEDGRQPKVYDLTVDETHNFIANGLVVHNSSDRSAMHEGLEQQKISVSKAGINATLKARCSLLGAANPKYGRFDQYEPIGEQIDLEPALISRFDLIFTVTDSPDPEHDSRLAKHIIKTNYAGELNTQREELATSEFTSDQVAEVTQEVAPAIDAELLRKYVAHAKRSCYPTMTEEAKELIEEFYVDLRSKGADEDAPVPVTARKLEAMVRLSEASARVRLSDTVEREDADRATDIVESCLKDIGVDPETGQFDADVVETGTSKSQRDRIKNIKGLIADIEEEYEEGAPVDEVLDRAGEIGMDPGKAEAEIEKLRTKGEVYEPKQGHLRTT</sequence>
<reference evidence="14 15" key="1">
    <citation type="journal article" date="2019" name="Int. J. Syst. Evol. Microbiol.">
        <title>The Global Catalogue of Microorganisms (GCM) 10K type strain sequencing project: providing services to taxonomists for standard genome sequencing and annotation.</title>
        <authorList>
            <consortium name="The Broad Institute Genomics Platform"/>
            <consortium name="The Broad Institute Genome Sequencing Center for Infectious Disease"/>
            <person name="Wu L."/>
            <person name="Ma J."/>
        </authorList>
    </citation>
    <scope>NUCLEOTIDE SEQUENCE [LARGE SCALE GENOMIC DNA]</scope>
    <source>
        <strain evidence="14 15">CGMCC 1.16026</strain>
    </source>
</reference>
<dbReference type="InterPro" id="IPR006141">
    <property type="entry name" value="Intein_N"/>
</dbReference>
<name>A0ABD5QU92_9EURY</name>
<dbReference type="InterPro" id="IPR036844">
    <property type="entry name" value="Hint_dom_sf"/>
</dbReference>
<dbReference type="NCBIfam" id="TIGR01445">
    <property type="entry name" value="intein_Nterm"/>
    <property type="match status" value="2"/>
</dbReference>
<feature type="domain" description="HTH cro/C1-type" evidence="13">
    <location>
        <begin position="1478"/>
        <end position="1512"/>
    </location>
</feature>
<evidence type="ECO:0000256" key="8">
    <source>
        <dbReference type="ARBA" id="ARBA00022840"/>
    </source>
</evidence>
<dbReference type="InterPro" id="IPR003587">
    <property type="entry name" value="Hint_dom_N"/>
</dbReference>
<dbReference type="CDD" id="cd00093">
    <property type="entry name" value="HTH_XRE"/>
    <property type="match status" value="1"/>
</dbReference>
<keyword evidence="9" id="KW-0651">Protein splicing</keyword>
<dbReference type="SUPFAM" id="SSF50249">
    <property type="entry name" value="Nucleic acid-binding proteins"/>
    <property type="match status" value="1"/>
</dbReference>
<dbReference type="SMART" id="SM00530">
    <property type="entry name" value="HTH_XRE"/>
    <property type="match status" value="3"/>
</dbReference>
<dbReference type="GO" id="GO:0003678">
    <property type="term" value="F:DNA helicase activity"/>
    <property type="evidence" value="ECO:0007669"/>
    <property type="project" value="UniProtKB-EC"/>
</dbReference>
<dbReference type="InterPro" id="IPR031327">
    <property type="entry name" value="MCM"/>
</dbReference>
<dbReference type="InterPro" id="IPR003586">
    <property type="entry name" value="Hint_dom_C"/>
</dbReference>
<gene>
    <name evidence="14" type="ORF">ACFPJA_12540</name>
</gene>
<comment type="caution">
    <text evidence="14">The sequence shown here is derived from an EMBL/GenBank/DDBJ whole genome shotgun (WGS) entry which is preliminary data.</text>
</comment>
<dbReference type="InterPro" id="IPR030934">
    <property type="entry name" value="Intein_C"/>
</dbReference>
<dbReference type="InterPro" id="IPR001387">
    <property type="entry name" value="Cro/C1-type_HTH"/>
</dbReference>
<evidence type="ECO:0000256" key="10">
    <source>
        <dbReference type="ARBA" id="ARBA00023125"/>
    </source>
</evidence>
<feature type="domain" description="MCM C-terminal AAA(+) ATPase" evidence="11">
    <location>
        <begin position="277"/>
        <end position="360"/>
    </location>
</feature>
<evidence type="ECO:0000259" key="11">
    <source>
        <dbReference type="PROSITE" id="PS50051"/>
    </source>
</evidence>
<dbReference type="SMART" id="SM00350">
    <property type="entry name" value="MCM"/>
    <property type="match status" value="1"/>
</dbReference>
<dbReference type="SMART" id="SM00306">
    <property type="entry name" value="HintN"/>
    <property type="match status" value="2"/>
</dbReference>
<dbReference type="InterPro" id="IPR001208">
    <property type="entry name" value="MCM_dom"/>
</dbReference>
<dbReference type="Pfam" id="PF14528">
    <property type="entry name" value="LAGLIDADG_3"/>
    <property type="match status" value="3"/>
</dbReference>
<keyword evidence="15" id="KW-1185">Reference proteome</keyword>
<accession>A0ABD5QU92</accession>
<dbReference type="InterPro" id="IPR004860">
    <property type="entry name" value="LAGLIDADG_dom"/>
</dbReference>
<dbReference type="SUPFAM" id="SSF47413">
    <property type="entry name" value="lambda repressor-like DNA-binding domains"/>
    <property type="match status" value="1"/>
</dbReference>
<dbReference type="EC" id="3.6.4.12" evidence="2"/>
<dbReference type="Gene3D" id="1.10.10.10">
    <property type="entry name" value="Winged helix-like DNA-binding domain superfamily/Winged helix DNA-binding domain"/>
    <property type="match status" value="1"/>
</dbReference>
<dbReference type="Gene3D" id="2.170.16.10">
    <property type="entry name" value="Hedgehog/Intein (Hint) domain"/>
    <property type="match status" value="3"/>
</dbReference>
<dbReference type="PANTHER" id="PTHR11630:SF66">
    <property type="entry name" value="DNA REPLICATION LICENSING FACTOR MCM4"/>
    <property type="match status" value="1"/>
</dbReference>
<feature type="domain" description="DOD-type homing endonuclease" evidence="12">
    <location>
        <begin position="583"/>
        <end position="723"/>
    </location>
</feature>
<dbReference type="InterPro" id="IPR012340">
    <property type="entry name" value="NA-bd_OB-fold"/>
</dbReference>
<evidence type="ECO:0000259" key="12">
    <source>
        <dbReference type="PROSITE" id="PS50819"/>
    </source>
</evidence>
<dbReference type="Pfam" id="PF14551">
    <property type="entry name" value="MCM_N"/>
    <property type="match status" value="1"/>
</dbReference>
<dbReference type="PRINTS" id="PR00379">
    <property type="entry name" value="INTEIN"/>
</dbReference>
<evidence type="ECO:0000313" key="14">
    <source>
        <dbReference type="EMBL" id="MFC5135541.1"/>
    </source>
</evidence>
<dbReference type="SUPFAM" id="SSF55608">
    <property type="entry name" value="Homing endonucleases"/>
    <property type="match status" value="2"/>
</dbReference>
<feature type="domain" description="MCM C-terminal AAA(+) ATPase" evidence="11">
    <location>
        <begin position="1569"/>
        <end position="1655"/>
    </location>
</feature>
<keyword evidence="14" id="KW-0540">Nuclease</keyword>
<comment type="similarity">
    <text evidence="1">Belongs to the MCM family.</text>
</comment>
<keyword evidence="14" id="KW-0255">Endonuclease</keyword>
<dbReference type="PANTHER" id="PTHR11630">
    <property type="entry name" value="DNA REPLICATION LICENSING FACTOR MCM FAMILY MEMBER"/>
    <property type="match status" value="1"/>
</dbReference>
<dbReference type="Proteomes" id="UP001596145">
    <property type="component" value="Unassembled WGS sequence"/>
</dbReference>
<dbReference type="EMBL" id="JBHSKV010000018">
    <property type="protein sequence ID" value="MFC5135541.1"/>
    <property type="molecule type" value="Genomic_DNA"/>
</dbReference>
<dbReference type="GO" id="GO:0016787">
    <property type="term" value="F:hydrolase activity"/>
    <property type="evidence" value="ECO:0007669"/>
    <property type="project" value="UniProtKB-KW"/>
</dbReference>
<dbReference type="PROSITE" id="PS50819">
    <property type="entry name" value="INTEIN_ENDONUCLEASE"/>
    <property type="match status" value="2"/>
</dbReference>
<dbReference type="RefSeq" id="WP_122106399.1">
    <property type="nucleotide sequence ID" value="NZ_JBHSKV010000018.1"/>
</dbReference>
<keyword evidence="7" id="KW-0068">Autocatalytic cleavage</keyword>
<dbReference type="Pfam" id="PF00493">
    <property type="entry name" value="MCM"/>
    <property type="match status" value="3"/>
</dbReference>
<dbReference type="Gene3D" id="3.30.1640.10">
    <property type="entry name" value="mini-chromosome maintenance (MCM) complex, chain A, domain 1"/>
    <property type="match status" value="1"/>
</dbReference>
<dbReference type="Pfam" id="PF01381">
    <property type="entry name" value="HTH_3"/>
    <property type="match status" value="1"/>
</dbReference>
<evidence type="ECO:0000256" key="4">
    <source>
        <dbReference type="ARBA" id="ARBA00022741"/>
    </source>
</evidence>
<dbReference type="InterPro" id="IPR033762">
    <property type="entry name" value="MCM_OB"/>
</dbReference>
<proteinExistence type="inferred from homology"/>
<evidence type="ECO:0000313" key="15">
    <source>
        <dbReference type="Proteomes" id="UP001596145"/>
    </source>
</evidence>
<dbReference type="GO" id="GO:0006260">
    <property type="term" value="P:DNA replication"/>
    <property type="evidence" value="ECO:0007669"/>
    <property type="project" value="UniProtKB-KW"/>
</dbReference>
<keyword evidence="4" id="KW-0547">Nucleotide-binding</keyword>
<dbReference type="Gene3D" id="2.20.28.10">
    <property type="match status" value="1"/>
</dbReference>
<dbReference type="PROSITE" id="PS50817">
    <property type="entry name" value="INTEIN_N_TER"/>
    <property type="match status" value="2"/>
</dbReference>
<dbReference type="FunFam" id="2.20.28.10:FF:000003">
    <property type="entry name" value="DNA helicase"/>
    <property type="match status" value="1"/>
</dbReference>
<evidence type="ECO:0000259" key="13">
    <source>
        <dbReference type="PROSITE" id="PS50943"/>
    </source>
</evidence>
<dbReference type="Pfam" id="PF17207">
    <property type="entry name" value="MCM_OB"/>
    <property type="match status" value="1"/>
</dbReference>
<dbReference type="InterPro" id="IPR010982">
    <property type="entry name" value="Lambda_DNA-bd_dom_sf"/>
</dbReference>
<keyword evidence="10" id="KW-0238">DNA-binding</keyword>
<dbReference type="InterPro" id="IPR041562">
    <property type="entry name" value="MCM_lid"/>
</dbReference>
<dbReference type="InterPro" id="IPR027417">
    <property type="entry name" value="P-loop_NTPase"/>
</dbReference>
<dbReference type="NCBIfam" id="TIGR01443">
    <property type="entry name" value="intein_Cterm"/>
    <property type="match status" value="2"/>
</dbReference>
<dbReference type="InterPro" id="IPR027925">
    <property type="entry name" value="MCM_N"/>
</dbReference>